<feature type="region of interest" description="Disordered" evidence="1">
    <location>
        <begin position="276"/>
        <end position="299"/>
    </location>
</feature>
<feature type="compositionally biased region" description="Basic residues" evidence="1">
    <location>
        <begin position="284"/>
        <end position="296"/>
    </location>
</feature>
<dbReference type="InterPro" id="IPR013320">
    <property type="entry name" value="ConA-like_dom_sf"/>
</dbReference>
<feature type="compositionally biased region" description="Basic residues" evidence="1">
    <location>
        <begin position="228"/>
        <end position="237"/>
    </location>
</feature>
<dbReference type="Gene3D" id="2.60.120.920">
    <property type="match status" value="1"/>
</dbReference>
<accession>A0ABQ9XIB2</accession>
<dbReference type="Proteomes" id="UP001281761">
    <property type="component" value="Unassembled WGS sequence"/>
</dbReference>
<dbReference type="EMBL" id="JARBJD010000133">
    <property type="protein sequence ID" value="KAK2950574.1"/>
    <property type="molecule type" value="Genomic_DNA"/>
</dbReference>
<evidence type="ECO:0000313" key="4">
    <source>
        <dbReference type="Proteomes" id="UP001281761"/>
    </source>
</evidence>
<keyword evidence="4" id="KW-1185">Reference proteome</keyword>
<name>A0ABQ9XIB2_9EUKA</name>
<evidence type="ECO:0000259" key="2">
    <source>
        <dbReference type="Pfam" id="PF00622"/>
    </source>
</evidence>
<proteinExistence type="predicted"/>
<dbReference type="InterPro" id="IPR003877">
    <property type="entry name" value="SPRY_dom"/>
</dbReference>
<comment type="caution">
    <text evidence="3">The sequence shown here is derived from an EMBL/GenBank/DDBJ whole genome shotgun (WGS) entry which is preliminary data.</text>
</comment>
<feature type="domain" description="SPRY" evidence="2">
    <location>
        <begin position="367"/>
        <end position="462"/>
    </location>
</feature>
<feature type="compositionally biased region" description="Acidic residues" evidence="1">
    <location>
        <begin position="245"/>
        <end position="256"/>
    </location>
</feature>
<sequence>MSFPPNSFSSGQNVYVNISTGDVPKFIADIKSGGIDEKQKAIESLTILLLRYANIAPKLLEQGILEALVSVLTEGFDKALYLSCNQLLAILSSTLLSNDTETSCQQIMGNLLEMMTPSNDQLNRSALRAGKIISTSSSVAGKTLREAALAKGFVDILDGELRLKENPPETLVEAIGCISGLFRMKVKKEEMIQLKGPLDQLAHGEDNLVGEAAGGVMARYMHDVSSSSHRRRKRHRNGVANEWDMINDDSQEEESSNEQGPFNDVQFQLEQTMRSIKGINTSTRSRHSPSSPHRRNRFEPVVLPSLTVYDDEPRRDTVEIKFAYGSLPITELANRCSKRVGDYKWSTVVVDHTVTQGIAKCVFRSHGHQVSMIVGVVDDQYRIRDNQQLGKVEHTLSYRANGGSISHSDDFLDSNTSWGENDEISIIIDMTRHCLYFQKNGELQPIGVRNIPHSLRFAFDLYWENDTCEVLSLEYLTEPAFQKLMKSQKVTLKDWR</sequence>
<evidence type="ECO:0000256" key="1">
    <source>
        <dbReference type="SAM" id="MobiDB-lite"/>
    </source>
</evidence>
<organism evidence="3 4">
    <name type="scientific">Blattamonas nauphoetae</name>
    <dbReference type="NCBI Taxonomy" id="2049346"/>
    <lineage>
        <taxon>Eukaryota</taxon>
        <taxon>Metamonada</taxon>
        <taxon>Preaxostyla</taxon>
        <taxon>Oxymonadida</taxon>
        <taxon>Blattamonas</taxon>
    </lineage>
</organism>
<dbReference type="Gene3D" id="1.25.10.10">
    <property type="entry name" value="Leucine-rich Repeat Variant"/>
    <property type="match status" value="1"/>
</dbReference>
<dbReference type="InterPro" id="IPR011989">
    <property type="entry name" value="ARM-like"/>
</dbReference>
<gene>
    <name evidence="3" type="ORF">BLNAU_14466</name>
</gene>
<dbReference type="SUPFAM" id="SSF49899">
    <property type="entry name" value="Concanavalin A-like lectins/glucanases"/>
    <property type="match status" value="1"/>
</dbReference>
<dbReference type="SUPFAM" id="SSF48371">
    <property type="entry name" value="ARM repeat"/>
    <property type="match status" value="1"/>
</dbReference>
<reference evidence="3 4" key="1">
    <citation type="journal article" date="2022" name="bioRxiv">
        <title>Genomics of Preaxostyla Flagellates Illuminates Evolutionary Transitions and the Path Towards Mitochondrial Loss.</title>
        <authorList>
            <person name="Novak L.V.F."/>
            <person name="Treitli S.C."/>
            <person name="Pyrih J."/>
            <person name="Halakuc P."/>
            <person name="Pipaliya S.V."/>
            <person name="Vacek V."/>
            <person name="Brzon O."/>
            <person name="Soukal P."/>
            <person name="Eme L."/>
            <person name="Dacks J.B."/>
            <person name="Karnkowska A."/>
            <person name="Elias M."/>
            <person name="Hampl V."/>
        </authorList>
    </citation>
    <scope>NUCLEOTIDE SEQUENCE [LARGE SCALE GENOMIC DNA]</scope>
    <source>
        <strain evidence="3">NAU3</strain>
        <tissue evidence="3">Gut</tissue>
    </source>
</reference>
<dbReference type="InterPro" id="IPR016024">
    <property type="entry name" value="ARM-type_fold"/>
</dbReference>
<dbReference type="InterPro" id="IPR043136">
    <property type="entry name" value="B30.2/SPRY_sf"/>
</dbReference>
<evidence type="ECO:0000313" key="3">
    <source>
        <dbReference type="EMBL" id="KAK2950574.1"/>
    </source>
</evidence>
<dbReference type="Pfam" id="PF00622">
    <property type="entry name" value="SPRY"/>
    <property type="match status" value="1"/>
</dbReference>
<protein>
    <recommendedName>
        <fullName evidence="2">SPRY domain-containing protein</fullName>
    </recommendedName>
</protein>
<feature type="region of interest" description="Disordered" evidence="1">
    <location>
        <begin position="223"/>
        <end position="261"/>
    </location>
</feature>